<evidence type="ECO:0000256" key="1">
    <source>
        <dbReference type="SAM" id="Phobius"/>
    </source>
</evidence>
<organism evidence="2 3">
    <name type="scientific">Streptomyces venezuelae</name>
    <dbReference type="NCBI Taxonomy" id="54571"/>
    <lineage>
        <taxon>Bacteria</taxon>
        <taxon>Bacillati</taxon>
        <taxon>Actinomycetota</taxon>
        <taxon>Actinomycetes</taxon>
        <taxon>Kitasatosporales</taxon>
        <taxon>Streptomycetaceae</taxon>
        <taxon>Streptomyces</taxon>
    </lineage>
</organism>
<dbReference type="OrthoDB" id="3388214at2"/>
<gene>
    <name evidence="2" type="ORF">DEJ46_04505</name>
</gene>
<dbReference type="RefSeq" id="WP_150264270.1">
    <property type="nucleotide sequence ID" value="NZ_CP029194.1"/>
</dbReference>
<reference evidence="2 3" key="1">
    <citation type="submission" date="2018-05" db="EMBL/GenBank/DDBJ databases">
        <title>Streptomyces venezuelae.</title>
        <authorList>
            <person name="Kim W."/>
            <person name="Lee N."/>
            <person name="Cho B.-K."/>
        </authorList>
    </citation>
    <scope>NUCLEOTIDE SEQUENCE [LARGE SCALE GENOMIC DNA]</scope>
    <source>
        <strain evidence="2 3">ATCC 15068</strain>
    </source>
</reference>
<feature type="transmembrane region" description="Helical" evidence="1">
    <location>
        <begin position="90"/>
        <end position="107"/>
    </location>
</feature>
<feature type="transmembrane region" description="Helical" evidence="1">
    <location>
        <begin position="51"/>
        <end position="70"/>
    </location>
</feature>
<sequence>MDELLSAAFGFPVLLFSVAVVAAVGFWLLVFCGVVGLGAFDSDVDTQALRLGRVPVSVAASVFLLAGWLLSLTGALLRDLADLSRSSSSLLSLALMVLAPAAAWWVTRRLVRPLAKLFPDEPGPSRRSAATLP</sequence>
<protein>
    <submittedName>
        <fullName evidence="2">Uncharacterized protein</fullName>
    </submittedName>
</protein>
<dbReference type="Proteomes" id="UP000324106">
    <property type="component" value="Chromosome"/>
</dbReference>
<keyword evidence="1" id="KW-1133">Transmembrane helix</keyword>
<feature type="transmembrane region" description="Helical" evidence="1">
    <location>
        <begin position="12"/>
        <end position="39"/>
    </location>
</feature>
<accession>A0A5P2AKX3</accession>
<evidence type="ECO:0000313" key="3">
    <source>
        <dbReference type="Proteomes" id="UP000324106"/>
    </source>
</evidence>
<dbReference type="EMBL" id="CP029194">
    <property type="protein sequence ID" value="QES18447.1"/>
    <property type="molecule type" value="Genomic_DNA"/>
</dbReference>
<keyword evidence="1" id="KW-0472">Membrane</keyword>
<evidence type="ECO:0000313" key="2">
    <source>
        <dbReference type="EMBL" id="QES18447.1"/>
    </source>
</evidence>
<proteinExistence type="predicted"/>
<name>A0A5P2AKX3_STRVZ</name>
<keyword evidence="1" id="KW-0812">Transmembrane</keyword>
<dbReference type="AlphaFoldDB" id="A0A5P2AKX3"/>